<evidence type="ECO:0000256" key="1">
    <source>
        <dbReference type="ARBA" id="ARBA00022737"/>
    </source>
</evidence>
<evidence type="ECO:0000313" key="5">
    <source>
        <dbReference type="RefSeq" id="XP_026739725.1"/>
    </source>
</evidence>
<keyword evidence="2 3" id="KW-0040">ANK repeat</keyword>
<dbReference type="InParanoid" id="A0A7E5WG92"/>
<dbReference type="Gene3D" id="1.25.40.20">
    <property type="entry name" value="Ankyrin repeat-containing domain"/>
    <property type="match status" value="2"/>
</dbReference>
<accession>A0A7E5WG92</accession>
<dbReference type="RefSeq" id="XP_026739725.1">
    <property type="nucleotide sequence ID" value="XM_026883924.1"/>
</dbReference>
<dbReference type="GO" id="GO:0051059">
    <property type="term" value="F:NF-kappaB binding"/>
    <property type="evidence" value="ECO:0007669"/>
    <property type="project" value="TreeGrafter"/>
</dbReference>
<dbReference type="Pfam" id="PF12796">
    <property type="entry name" value="Ank_2"/>
    <property type="match status" value="1"/>
</dbReference>
<gene>
    <name evidence="5" type="primary">LOC113502377</name>
</gene>
<organism evidence="4 5">
    <name type="scientific">Trichoplusia ni</name>
    <name type="common">Cabbage looper</name>
    <dbReference type="NCBI Taxonomy" id="7111"/>
    <lineage>
        <taxon>Eukaryota</taxon>
        <taxon>Metazoa</taxon>
        <taxon>Ecdysozoa</taxon>
        <taxon>Arthropoda</taxon>
        <taxon>Hexapoda</taxon>
        <taxon>Insecta</taxon>
        <taxon>Pterygota</taxon>
        <taxon>Neoptera</taxon>
        <taxon>Endopterygota</taxon>
        <taxon>Lepidoptera</taxon>
        <taxon>Glossata</taxon>
        <taxon>Ditrysia</taxon>
        <taxon>Noctuoidea</taxon>
        <taxon>Noctuidae</taxon>
        <taxon>Plusiinae</taxon>
        <taxon>Trichoplusia</taxon>
    </lineage>
</organism>
<dbReference type="KEGG" id="tnl:113502377"/>
<evidence type="ECO:0000313" key="4">
    <source>
        <dbReference type="Proteomes" id="UP000322000"/>
    </source>
</evidence>
<dbReference type="InterPro" id="IPR036770">
    <property type="entry name" value="Ankyrin_rpt-contain_sf"/>
</dbReference>
<dbReference type="InterPro" id="IPR002110">
    <property type="entry name" value="Ankyrin_rpt"/>
</dbReference>
<dbReference type="GO" id="GO:0005829">
    <property type="term" value="C:cytosol"/>
    <property type="evidence" value="ECO:0007669"/>
    <property type="project" value="TreeGrafter"/>
</dbReference>
<protein>
    <submittedName>
        <fullName evidence="5">Ankyrin repeat domain-containing protein 50-like</fullName>
    </submittedName>
</protein>
<dbReference type="PROSITE" id="PS50088">
    <property type="entry name" value="ANK_REPEAT"/>
    <property type="match status" value="1"/>
</dbReference>
<evidence type="ECO:0000256" key="2">
    <source>
        <dbReference type="ARBA" id="ARBA00023043"/>
    </source>
</evidence>
<keyword evidence="4" id="KW-1185">Reference proteome</keyword>
<dbReference type="OrthoDB" id="10254947at2759"/>
<reference evidence="5" key="1">
    <citation type="submission" date="2025-08" db="UniProtKB">
        <authorList>
            <consortium name="RefSeq"/>
        </authorList>
    </citation>
    <scope>IDENTIFICATION</scope>
</reference>
<dbReference type="GeneID" id="113502377"/>
<proteinExistence type="predicted"/>
<dbReference type="AlphaFoldDB" id="A0A7E5WG92"/>
<dbReference type="Proteomes" id="UP000322000">
    <property type="component" value="Chromosome 17"/>
</dbReference>
<dbReference type="SMART" id="SM00248">
    <property type="entry name" value="ANK"/>
    <property type="match status" value="5"/>
</dbReference>
<dbReference type="InterPro" id="IPR051070">
    <property type="entry name" value="NF-kappa-B_inhibitor"/>
</dbReference>
<evidence type="ECO:0000256" key="3">
    <source>
        <dbReference type="PROSITE-ProRule" id="PRU00023"/>
    </source>
</evidence>
<feature type="repeat" description="ANK" evidence="3">
    <location>
        <begin position="367"/>
        <end position="399"/>
    </location>
</feature>
<dbReference type="GO" id="GO:0071356">
    <property type="term" value="P:cellular response to tumor necrosis factor"/>
    <property type="evidence" value="ECO:0007669"/>
    <property type="project" value="TreeGrafter"/>
</dbReference>
<dbReference type="PANTHER" id="PTHR46680">
    <property type="entry name" value="NF-KAPPA-B INHIBITOR ALPHA"/>
    <property type="match status" value="1"/>
</dbReference>
<name>A0A7E5WG92_TRINI</name>
<dbReference type="PROSITE" id="PS50297">
    <property type="entry name" value="ANK_REP_REGION"/>
    <property type="match status" value="1"/>
</dbReference>
<keyword evidence="1" id="KW-0677">Repeat</keyword>
<sequence>MSTSDLNKPITVRKLPLILKKRIIVKKGVNQFNLGSIKCGIKEDIIYKSKPGDFMSGEVQSMTIIHQSNALTQTSKTIAKCRSHSGDTYEKTSEEIIKLIGQTNYDILFSSLCSIISQELKIRSINSLLTVPKKKHEEGTQTGNFLKYVYKNAAQDISCQTNETYIRELKKFKPVRRNKRQQAAPYVVKDCPEVKKPKKLVISPDNFNMILTKSKSNSGQSTSLPVLEQCFDEDSNSTAKMSILSVTTTPDLLFNPLNILKNVDKHTRDLTEITNKPDVTYTLHNLDTNETCPSGTRPMHNIQHVPPGQRRIGLLQQAINDWKYSLTLDEDGHLPIHVAVLTNDIDLLKRQCITLKSRGSSVDIPADGMTPLKMSLFQENVEITNMLLQFGADPLEVDDDDRTSFHIAAELATDHLPVLVNYCCQNARKILQENEELWRPNYENKTDDELSSILLTYINKLYDCQGYTPLMLASKLGKYNNVMALAENSRSAVNSRMPNSGNTALFLAVGAACMDAAERGDRTKIVDHFRKTVEILLDHGAEPNVQNFGGCSANDLLAEFNIGELSMLIANKIATTRFPDSKLPKGLKGSEFMLIKDSKGHVNIEELERKPLKKSIIVENVITYKAKNSTSNLGLKKDGIKVENFKLDKPLLIQSKQSSNKRKLEIVLDVNKIKKLDEKD</sequence>
<dbReference type="PANTHER" id="PTHR46680:SF3">
    <property type="entry name" value="NF-KAPPA-B INHIBITOR CACTUS"/>
    <property type="match status" value="1"/>
</dbReference>
<dbReference type="SUPFAM" id="SSF48403">
    <property type="entry name" value="Ankyrin repeat"/>
    <property type="match status" value="1"/>
</dbReference>